<name>A0AAN9EK93_CROPI</name>
<comment type="caution">
    <text evidence="11">The sequence shown here is derived from an EMBL/GenBank/DDBJ whole genome shotgun (WGS) entry which is preliminary data.</text>
</comment>
<sequence length="404" mass="43103">MQGLFTFFFLLTFASLCSCHKKILGAHSSKTTFNVIDYGAVGNGLADDSKAFLKAWSDACATREGIGTLKVPAGKTFMLKPVKFTGPCKSSSVHFELGGNIVAPKSRGAWGNDKSKWIMFSDVSRLVFNGGGQINGRGSVWWKSCNGHSCQRPTALYIHNCKHLQLSGTHHLNSARNHISLNKCDHATLSDLSIIAPRNSPNTDGIDISDSSYLTIQHSNIGTGDDCIAMDSGTSNINIIDVACGPGHGISIGSLGKNGAHAIVENVYVSHCNLKRATNGLRIKTWRGGSGYVKNVTFEQITITNTQNPIIIDQTYSDVKTVNPENKNQKSGIKIIGVKYRDVTGTSASKTAINLDCRSGGCTNIFMDAINITSISSGSKTAASCNNAHGKALSTSPKVPCLSQ</sequence>
<dbReference type="InterPro" id="IPR000743">
    <property type="entry name" value="Glyco_hydro_28"/>
</dbReference>
<dbReference type="SMART" id="SM00710">
    <property type="entry name" value="PbH1"/>
    <property type="match status" value="5"/>
</dbReference>
<keyword evidence="6 9" id="KW-0326">Glycosidase</keyword>
<evidence type="ECO:0000256" key="4">
    <source>
        <dbReference type="ARBA" id="ARBA00022525"/>
    </source>
</evidence>
<dbReference type="AlphaFoldDB" id="A0AAN9EK93"/>
<gene>
    <name evidence="11" type="ORF">RIF29_24379</name>
</gene>
<dbReference type="InterPro" id="IPR011050">
    <property type="entry name" value="Pectin_lyase_fold/virulence"/>
</dbReference>
<feature type="chain" id="PRO_5042851627" description="Polygalacturonase" evidence="10">
    <location>
        <begin position="20"/>
        <end position="404"/>
    </location>
</feature>
<evidence type="ECO:0000313" key="12">
    <source>
        <dbReference type="Proteomes" id="UP001372338"/>
    </source>
</evidence>
<evidence type="ECO:0000256" key="5">
    <source>
        <dbReference type="ARBA" id="ARBA00022801"/>
    </source>
</evidence>
<keyword evidence="5 9" id="KW-0378">Hydrolase</keyword>
<comment type="subcellular location">
    <subcellularLocation>
        <location evidence="1">Secreted</location>
        <location evidence="1">Cell wall</location>
    </subcellularLocation>
</comment>
<dbReference type="InterPro" id="IPR006626">
    <property type="entry name" value="PbH1"/>
</dbReference>
<evidence type="ECO:0000256" key="8">
    <source>
        <dbReference type="PROSITE-ProRule" id="PRU10052"/>
    </source>
</evidence>
<reference evidence="11 12" key="1">
    <citation type="submission" date="2024-01" db="EMBL/GenBank/DDBJ databases">
        <title>The genomes of 5 underutilized Papilionoideae crops provide insights into root nodulation and disease resistanc.</title>
        <authorList>
            <person name="Yuan L."/>
        </authorList>
    </citation>
    <scope>NUCLEOTIDE SEQUENCE [LARGE SCALE GENOMIC DNA]</scope>
    <source>
        <strain evidence="11">ZHUSHIDOU_FW_LH</strain>
        <tissue evidence="11">Leaf</tissue>
    </source>
</reference>
<protein>
    <recommendedName>
        <fullName evidence="13">Polygalacturonase</fullName>
    </recommendedName>
</protein>
<comment type="similarity">
    <text evidence="2 9">Belongs to the glycosyl hydrolase 28 family.</text>
</comment>
<keyword evidence="4" id="KW-0964">Secreted</keyword>
<dbReference type="Proteomes" id="UP001372338">
    <property type="component" value="Unassembled WGS sequence"/>
</dbReference>
<evidence type="ECO:0000256" key="6">
    <source>
        <dbReference type="ARBA" id="ARBA00023295"/>
    </source>
</evidence>
<dbReference type="InterPro" id="IPR012334">
    <property type="entry name" value="Pectin_lyas_fold"/>
</dbReference>
<dbReference type="PROSITE" id="PS00502">
    <property type="entry name" value="POLYGALACTURONASE"/>
    <property type="match status" value="1"/>
</dbReference>
<keyword evidence="3" id="KW-0134">Cell wall</keyword>
<dbReference type="EMBL" id="JAYWIO010000005">
    <property type="protein sequence ID" value="KAK7258792.1"/>
    <property type="molecule type" value="Genomic_DNA"/>
</dbReference>
<evidence type="ECO:0000256" key="1">
    <source>
        <dbReference type="ARBA" id="ARBA00004191"/>
    </source>
</evidence>
<feature type="signal peptide" evidence="10">
    <location>
        <begin position="1"/>
        <end position="19"/>
    </location>
</feature>
<evidence type="ECO:0000256" key="9">
    <source>
        <dbReference type="RuleBase" id="RU361169"/>
    </source>
</evidence>
<evidence type="ECO:0008006" key="13">
    <source>
        <dbReference type="Google" id="ProtNLM"/>
    </source>
</evidence>
<proteinExistence type="inferred from homology"/>
<feature type="active site" evidence="8">
    <location>
        <position position="248"/>
    </location>
</feature>
<organism evidence="11 12">
    <name type="scientific">Crotalaria pallida</name>
    <name type="common">Smooth rattlebox</name>
    <name type="synonym">Crotalaria striata</name>
    <dbReference type="NCBI Taxonomy" id="3830"/>
    <lineage>
        <taxon>Eukaryota</taxon>
        <taxon>Viridiplantae</taxon>
        <taxon>Streptophyta</taxon>
        <taxon>Embryophyta</taxon>
        <taxon>Tracheophyta</taxon>
        <taxon>Spermatophyta</taxon>
        <taxon>Magnoliopsida</taxon>
        <taxon>eudicotyledons</taxon>
        <taxon>Gunneridae</taxon>
        <taxon>Pentapetalae</taxon>
        <taxon>rosids</taxon>
        <taxon>fabids</taxon>
        <taxon>Fabales</taxon>
        <taxon>Fabaceae</taxon>
        <taxon>Papilionoideae</taxon>
        <taxon>50 kb inversion clade</taxon>
        <taxon>genistoids sensu lato</taxon>
        <taxon>core genistoids</taxon>
        <taxon>Crotalarieae</taxon>
        <taxon>Crotalaria</taxon>
    </lineage>
</organism>
<evidence type="ECO:0000256" key="7">
    <source>
        <dbReference type="ARBA" id="ARBA00023316"/>
    </source>
</evidence>
<accession>A0AAN9EK93</accession>
<dbReference type="Gene3D" id="2.160.20.10">
    <property type="entry name" value="Single-stranded right-handed beta-helix, Pectin lyase-like"/>
    <property type="match status" value="1"/>
</dbReference>
<keyword evidence="10" id="KW-0732">Signal</keyword>
<dbReference type="PANTHER" id="PTHR31375">
    <property type="match status" value="1"/>
</dbReference>
<evidence type="ECO:0000313" key="11">
    <source>
        <dbReference type="EMBL" id="KAK7258792.1"/>
    </source>
</evidence>
<dbReference type="GO" id="GO:0004650">
    <property type="term" value="F:polygalacturonase activity"/>
    <property type="evidence" value="ECO:0007669"/>
    <property type="project" value="InterPro"/>
</dbReference>
<keyword evidence="7" id="KW-0961">Cell wall biogenesis/degradation</keyword>
<evidence type="ECO:0000256" key="2">
    <source>
        <dbReference type="ARBA" id="ARBA00008834"/>
    </source>
</evidence>
<evidence type="ECO:0000256" key="10">
    <source>
        <dbReference type="SAM" id="SignalP"/>
    </source>
</evidence>
<evidence type="ECO:0000256" key="3">
    <source>
        <dbReference type="ARBA" id="ARBA00022512"/>
    </source>
</evidence>
<dbReference type="Pfam" id="PF00295">
    <property type="entry name" value="Glyco_hydro_28"/>
    <property type="match status" value="1"/>
</dbReference>
<dbReference type="SUPFAM" id="SSF51126">
    <property type="entry name" value="Pectin lyase-like"/>
    <property type="match status" value="1"/>
</dbReference>
<dbReference type="GO" id="GO:0005975">
    <property type="term" value="P:carbohydrate metabolic process"/>
    <property type="evidence" value="ECO:0007669"/>
    <property type="project" value="InterPro"/>
</dbReference>
<keyword evidence="12" id="KW-1185">Reference proteome</keyword>
<dbReference type="GO" id="GO:0071555">
    <property type="term" value="P:cell wall organization"/>
    <property type="evidence" value="ECO:0007669"/>
    <property type="project" value="UniProtKB-KW"/>
</dbReference>